<dbReference type="PANTHER" id="PTHR17630:SF105">
    <property type="entry name" value="DIENELACTONE HYDROLASE FAMILY PROTEIN (AFU_ORTHOLOGUE AFUA_4G08790)"/>
    <property type="match status" value="1"/>
</dbReference>
<dbReference type="InterPro" id="IPR002925">
    <property type="entry name" value="Dienelactn_hydro"/>
</dbReference>
<accession>A0A6A5VY81</accession>
<dbReference type="Proteomes" id="UP000800036">
    <property type="component" value="Unassembled WGS sequence"/>
</dbReference>
<dbReference type="EMBL" id="ML976661">
    <property type="protein sequence ID" value="KAF1978117.1"/>
    <property type="molecule type" value="Genomic_DNA"/>
</dbReference>
<dbReference type="SUPFAM" id="SSF53474">
    <property type="entry name" value="alpha/beta-Hydrolases"/>
    <property type="match status" value="1"/>
</dbReference>
<dbReference type="PANTHER" id="PTHR17630">
    <property type="entry name" value="DIENELACTONE HYDROLASE"/>
    <property type="match status" value="1"/>
</dbReference>
<dbReference type="OrthoDB" id="17560at2759"/>
<dbReference type="AlphaFoldDB" id="A0A6A5VY81"/>
<sequence>MACPDCFRGGKAVGEPKGTMENLHGLPTYVATPQGGSASTSTILYLTDAMGLDLVNNKVLADAYASATGLRVLVPDIIPGGPMPASVLDTMDTIMKPVALFDIYDQKLGLAGFCWGGYFSVNLCAHAVVEGGDERLIDAAFAAHPSLLNAPADVVNAVVSWKTSLSLAHAGEDFMLTMAKVEAAEAELREKVGRGEGENGCWYEVKTFKGWRHGFAARAADEAKAQAVEWFKRWL</sequence>
<evidence type="ECO:0000259" key="1">
    <source>
        <dbReference type="Pfam" id="PF01738"/>
    </source>
</evidence>
<gene>
    <name evidence="2" type="ORF">BU23DRAFT_587148</name>
</gene>
<dbReference type="InterPro" id="IPR029058">
    <property type="entry name" value="AB_hydrolase_fold"/>
</dbReference>
<proteinExistence type="predicted"/>
<evidence type="ECO:0000313" key="2">
    <source>
        <dbReference type="EMBL" id="KAF1978117.1"/>
    </source>
</evidence>
<keyword evidence="3" id="KW-1185">Reference proteome</keyword>
<dbReference type="Gene3D" id="3.40.50.1820">
    <property type="entry name" value="alpha/beta hydrolase"/>
    <property type="match status" value="1"/>
</dbReference>
<protein>
    <submittedName>
        <fullName evidence="2">Alpha/beta-hydrolase</fullName>
    </submittedName>
</protein>
<keyword evidence="2" id="KW-0378">Hydrolase</keyword>
<reference evidence="2" key="1">
    <citation type="journal article" date="2020" name="Stud. Mycol.">
        <title>101 Dothideomycetes genomes: a test case for predicting lifestyles and emergence of pathogens.</title>
        <authorList>
            <person name="Haridas S."/>
            <person name="Albert R."/>
            <person name="Binder M."/>
            <person name="Bloem J."/>
            <person name="Labutti K."/>
            <person name="Salamov A."/>
            <person name="Andreopoulos B."/>
            <person name="Baker S."/>
            <person name="Barry K."/>
            <person name="Bills G."/>
            <person name="Bluhm B."/>
            <person name="Cannon C."/>
            <person name="Castanera R."/>
            <person name="Culley D."/>
            <person name="Daum C."/>
            <person name="Ezra D."/>
            <person name="Gonzalez J."/>
            <person name="Henrissat B."/>
            <person name="Kuo A."/>
            <person name="Liang C."/>
            <person name="Lipzen A."/>
            <person name="Lutzoni F."/>
            <person name="Magnuson J."/>
            <person name="Mondo S."/>
            <person name="Nolan M."/>
            <person name="Ohm R."/>
            <person name="Pangilinan J."/>
            <person name="Park H.-J."/>
            <person name="Ramirez L."/>
            <person name="Alfaro M."/>
            <person name="Sun H."/>
            <person name="Tritt A."/>
            <person name="Yoshinaga Y."/>
            <person name="Zwiers L.-H."/>
            <person name="Turgeon B."/>
            <person name="Goodwin S."/>
            <person name="Spatafora J."/>
            <person name="Crous P."/>
            <person name="Grigoriev I."/>
        </authorList>
    </citation>
    <scope>NUCLEOTIDE SEQUENCE</scope>
    <source>
        <strain evidence="2">CBS 107.79</strain>
    </source>
</reference>
<evidence type="ECO:0000313" key="3">
    <source>
        <dbReference type="Proteomes" id="UP000800036"/>
    </source>
</evidence>
<organism evidence="2 3">
    <name type="scientific">Bimuria novae-zelandiae CBS 107.79</name>
    <dbReference type="NCBI Taxonomy" id="1447943"/>
    <lineage>
        <taxon>Eukaryota</taxon>
        <taxon>Fungi</taxon>
        <taxon>Dikarya</taxon>
        <taxon>Ascomycota</taxon>
        <taxon>Pezizomycotina</taxon>
        <taxon>Dothideomycetes</taxon>
        <taxon>Pleosporomycetidae</taxon>
        <taxon>Pleosporales</taxon>
        <taxon>Massarineae</taxon>
        <taxon>Didymosphaeriaceae</taxon>
        <taxon>Bimuria</taxon>
    </lineage>
</organism>
<dbReference type="GO" id="GO:0016787">
    <property type="term" value="F:hydrolase activity"/>
    <property type="evidence" value="ECO:0007669"/>
    <property type="project" value="UniProtKB-KW"/>
</dbReference>
<dbReference type="Pfam" id="PF01738">
    <property type="entry name" value="DLH"/>
    <property type="match status" value="1"/>
</dbReference>
<feature type="domain" description="Dienelactone hydrolase" evidence="1">
    <location>
        <begin position="88"/>
        <end position="229"/>
    </location>
</feature>
<name>A0A6A5VY81_9PLEO</name>